<dbReference type="PANTHER" id="PTHR44085:SF2">
    <property type="entry name" value="SEPIAPTERIN REDUCTASE"/>
    <property type="match status" value="1"/>
</dbReference>
<dbReference type="InterPro" id="IPR036291">
    <property type="entry name" value="NAD(P)-bd_dom_sf"/>
</dbReference>
<evidence type="ECO:0000256" key="3">
    <source>
        <dbReference type="ARBA" id="ARBA00022857"/>
    </source>
</evidence>
<dbReference type="Gene3D" id="3.40.50.720">
    <property type="entry name" value="NAD(P)-binding Rossmann-like Domain"/>
    <property type="match status" value="1"/>
</dbReference>
<dbReference type="InterPro" id="IPR002347">
    <property type="entry name" value="SDR_fam"/>
</dbReference>
<dbReference type="EMBL" id="VLTN01000011">
    <property type="protein sequence ID" value="KAA0154472.1"/>
    <property type="molecule type" value="Genomic_DNA"/>
</dbReference>
<proteinExistence type="predicted"/>
<evidence type="ECO:0000313" key="9">
    <source>
        <dbReference type="Proteomes" id="UP000324907"/>
    </source>
</evidence>
<evidence type="ECO:0000256" key="2">
    <source>
        <dbReference type="ARBA" id="ARBA00022490"/>
    </source>
</evidence>
<dbReference type="SUPFAM" id="SSF51735">
    <property type="entry name" value="NAD(P)-binding Rossmann-fold domains"/>
    <property type="match status" value="1"/>
</dbReference>
<comment type="subcellular location">
    <subcellularLocation>
        <location evidence="1">Cytoplasm</location>
    </subcellularLocation>
</comment>
<organism evidence="6 10">
    <name type="scientific">Cafeteria roenbergensis</name>
    <name type="common">Marine flagellate</name>
    <dbReference type="NCBI Taxonomy" id="33653"/>
    <lineage>
        <taxon>Eukaryota</taxon>
        <taxon>Sar</taxon>
        <taxon>Stramenopiles</taxon>
        <taxon>Bigyra</taxon>
        <taxon>Opalozoa</taxon>
        <taxon>Bicosoecida</taxon>
        <taxon>Cafeteriaceae</taxon>
        <taxon>Cafeteria</taxon>
    </lineage>
</organism>
<keyword evidence="3" id="KW-0521">NADP</keyword>
<protein>
    <recommendedName>
        <fullName evidence="11">Sepiapterin reductase</fullName>
    </recommendedName>
</protein>
<dbReference type="Proteomes" id="UP000324907">
    <property type="component" value="Unassembled WGS sequence"/>
</dbReference>
<dbReference type="InterPro" id="IPR051721">
    <property type="entry name" value="Biopterin_syn/organic_redct"/>
</dbReference>
<evidence type="ECO:0008006" key="11">
    <source>
        <dbReference type="Google" id="ProtNLM"/>
    </source>
</evidence>
<evidence type="ECO:0000256" key="4">
    <source>
        <dbReference type="ARBA" id="ARBA00023002"/>
    </source>
</evidence>
<dbReference type="EMBL" id="VLTM01000071">
    <property type="protein sequence ID" value="KAA0158119.1"/>
    <property type="molecule type" value="Genomic_DNA"/>
</dbReference>
<keyword evidence="4" id="KW-0560">Oxidoreductase</keyword>
<keyword evidence="8" id="KW-1185">Reference proteome</keyword>
<evidence type="ECO:0000313" key="5">
    <source>
        <dbReference type="EMBL" id="KAA0154472.1"/>
    </source>
</evidence>
<dbReference type="GO" id="GO:0004757">
    <property type="term" value="F:sepiapterin reductase (NADP+) activity"/>
    <property type="evidence" value="ECO:0007669"/>
    <property type="project" value="TreeGrafter"/>
</dbReference>
<gene>
    <name evidence="7" type="ORF">FNF28_05604</name>
    <name evidence="5" type="ORF">FNF29_02350</name>
    <name evidence="6" type="ORF">FNF31_05534</name>
</gene>
<evidence type="ECO:0000313" key="10">
    <source>
        <dbReference type="Proteomes" id="UP000325113"/>
    </source>
</evidence>
<dbReference type="AlphaFoldDB" id="A0A5A8CZN0"/>
<dbReference type="Proteomes" id="UP000323011">
    <property type="component" value="Unassembled WGS sequence"/>
</dbReference>
<name>A0A5A8CZN0_CAFRO</name>
<evidence type="ECO:0000313" key="8">
    <source>
        <dbReference type="Proteomes" id="UP000323011"/>
    </source>
</evidence>
<evidence type="ECO:0000313" key="6">
    <source>
        <dbReference type="EMBL" id="KAA0158119.1"/>
    </source>
</evidence>
<dbReference type="PRINTS" id="PR00081">
    <property type="entry name" value="GDHRDH"/>
</dbReference>
<reference evidence="8 9" key="1">
    <citation type="submission" date="2019-07" db="EMBL/GenBank/DDBJ databases">
        <title>Genomes of Cafeteria roenbergensis.</title>
        <authorList>
            <person name="Fischer M.G."/>
            <person name="Hackl T."/>
            <person name="Roman M."/>
        </authorList>
    </citation>
    <scope>NUCLEOTIDE SEQUENCE [LARGE SCALE GENOMIC DNA]</scope>
    <source>
        <strain evidence="5 8">BVI</strain>
        <strain evidence="6 10">Cflag</strain>
        <strain evidence="7 9">RCC970-E3</strain>
    </source>
</reference>
<keyword evidence="2" id="KW-0963">Cytoplasm</keyword>
<dbReference type="Pfam" id="PF00106">
    <property type="entry name" value="adh_short"/>
    <property type="match status" value="1"/>
</dbReference>
<dbReference type="EMBL" id="VLTL01000117">
    <property type="protein sequence ID" value="KAA0159913.1"/>
    <property type="molecule type" value="Genomic_DNA"/>
</dbReference>
<dbReference type="OMA" id="MTVQVQR"/>
<comment type="caution">
    <text evidence="6">The sequence shown here is derived from an EMBL/GenBank/DDBJ whole genome shotgun (WGS) entry which is preliminary data.</text>
</comment>
<evidence type="ECO:0000256" key="1">
    <source>
        <dbReference type="ARBA" id="ARBA00004496"/>
    </source>
</evidence>
<accession>A0A5A8CZN0</accession>
<dbReference type="Proteomes" id="UP000325113">
    <property type="component" value="Unassembled WGS sequence"/>
</dbReference>
<evidence type="ECO:0000313" key="7">
    <source>
        <dbReference type="EMBL" id="KAA0159913.1"/>
    </source>
</evidence>
<dbReference type="PANTHER" id="PTHR44085">
    <property type="entry name" value="SEPIAPTERIN REDUCTASE"/>
    <property type="match status" value="1"/>
</dbReference>
<sequence>MASSLANSLVITGGRRGLGAALAQELVSALAPARLVLTARSVDQTFRSQWPAATLVEADLGSAGGVERAALSIGEVVAAAPHRHGAVWDAILVHNSGSLSPLGEIGQGMVGAGAGSGPADLAKNVFDSVSASSQLNIASFAALTAAFVDSASRRPAGLPRSLVLNVSSLAAIQPFSSWGVYCAGKAFRERLMSVLAAEQAELDGGGRVVAFSYAPGPLDTDMQLELRSSERVSKGVRDAMAAAHREGTLVSPAASAGAIARQVAAGPSALAGLGDGLRADYFDLVPQR</sequence>
<dbReference type="GO" id="GO:0005737">
    <property type="term" value="C:cytoplasm"/>
    <property type="evidence" value="ECO:0007669"/>
    <property type="project" value="UniProtKB-SubCell"/>
</dbReference>
<dbReference type="GO" id="GO:0006729">
    <property type="term" value="P:tetrahydrobiopterin biosynthetic process"/>
    <property type="evidence" value="ECO:0007669"/>
    <property type="project" value="TreeGrafter"/>
</dbReference>